<name>A0ABM8DDJ4_9GAMM</name>
<keyword evidence="2" id="KW-1185">Reference proteome</keyword>
<evidence type="ECO:0000313" key="2">
    <source>
        <dbReference type="Proteomes" id="UP001317822"/>
    </source>
</evidence>
<evidence type="ECO:0000313" key="1">
    <source>
        <dbReference type="EMBL" id="BDU16654.1"/>
    </source>
</evidence>
<reference evidence="1 2" key="1">
    <citation type="journal article" date="2023" name="Int. J. Syst. Evol. Microbiol.">
        <title>Physiological and genomic analyses of cobalamin (vitamin B12)-auxotrophy of Lysobacter auxotrophicus sp. nov., a methionine-auxotrophic chitinolytic bacterium isolated from chitin-treated soil.</title>
        <authorList>
            <person name="Saito A."/>
            <person name="Dohra H."/>
            <person name="Hamada M."/>
            <person name="Moriuchi R."/>
            <person name="Kotsuchibashi Y."/>
            <person name="Mori K."/>
        </authorList>
    </citation>
    <scope>NUCLEOTIDE SEQUENCE [LARGE SCALE GENOMIC DNA]</scope>
    <source>
        <strain evidence="1 2">5-21a</strain>
    </source>
</reference>
<gene>
    <name evidence="1" type="ORF">LA521A_18550</name>
</gene>
<sequence>MPSAAQVTISSRHEIKVMARMFFEGIASTVTGADGAYAQAVEEAKQEIDRQADPSR</sequence>
<dbReference type="Proteomes" id="UP001317822">
    <property type="component" value="Chromosome"/>
</dbReference>
<dbReference type="EMBL" id="AP027041">
    <property type="protein sequence ID" value="BDU16654.1"/>
    <property type="molecule type" value="Genomic_DNA"/>
</dbReference>
<organism evidence="1 2">
    <name type="scientific">Lysobacter auxotrophicus</name>
    <dbReference type="NCBI Taxonomy" id="2992573"/>
    <lineage>
        <taxon>Bacteria</taxon>
        <taxon>Pseudomonadati</taxon>
        <taxon>Pseudomonadota</taxon>
        <taxon>Gammaproteobacteria</taxon>
        <taxon>Lysobacterales</taxon>
        <taxon>Lysobacteraceae</taxon>
        <taxon>Lysobacter</taxon>
    </lineage>
</organism>
<proteinExistence type="predicted"/>
<dbReference type="RefSeq" id="WP_281778646.1">
    <property type="nucleotide sequence ID" value="NZ_AP027041.1"/>
</dbReference>
<accession>A0ABM8DDJ4</accession>
<protein>
    <submittedName>
        <fullName evidence="1">Uncharacterized protein</fullName>
    </submittedName>
</protein>